<sequence>MSFVNTTFVNTTCDCDAWRTSEITFKIIVPIANVFLALVGLLTTLLGNYIWAKYGKKNENHDAENNDLIRHQADLIKHLHEQLKGKQQRKKEEAPKNLATGPNAEPPNINGTPMPSASTGFDLIVLLFIVIFFLFSHYA</sequence>
<evidence type="ECO:0000313" key="3">
    <source>
        <dbReference type="Proteomes" id="UP000887540"/>
    </source>
</evidence>
<name>A0A914E550_9BILA</name>
<feature type="transmembrane region" description="Helical" evidence="2">
    <location>
        <begin position="120"/>
        <end position="138"/>
    </location>
</feature>
<proteinExistence type="predicted"/>
<protein>
    <submittedName>
        <fullName evidence="4">Uncharacterized protein</fullName>
    </submittedName>
</protein>
<dbReference type="WBParaSite" id="ACRNAN_scaffold5747.g30179.t1">
    <property type="protein sequence ID" value="ACRNAN_scaffold5747.g30179.t1"/>
    <property type="gene ID" value="ACRNAN_scaffold5747.g30179"/>
</dbReference>
<evidence type="ECO:0000256" key="2">
    <source>
        <dbReference type="SAM" id="Phobius"/>
    </source>
</evidence>
<feature type="transmembrane region" description="Helical" evidence="2">
    <location>
        <begin position="27"/>
        <end position="51"/>
    </location>
</feature>
<accession>A0A914E550</accession>
<keyword evidence="2" id="KW-1133">Transmembrane helix</keyword>
<reference evidence="4" key="1">
    <citation type="submission" date="2022-11" db="UniProtKB">
        <authorList>
            <consortium name="WormBaseParasite"/>
        </authorList>
    </citation>
    <scope>IDENTIFICATION</scope>
</reference>
<dbReference type="Proteomes" id="UP000887540">
    <property type="component" value="Unplaced"/>
</dbReference>
<feature type="compositionally biased region" description="Basic and acidic residues" evidence="1">
    <location>
        <begin position="84"/>
        <end position="95"/>
    </location>
</feature>
<organism evidence="3 4">
    <name type="scientific">Acrobeloides nanus</name>
    <dbReference type="NCBI Taxonomy" id="290746"/>
    <lineage>
        <taxon>Eukaryota</taxon>
        <taxon>Metazoa</taxon>
        <taxon>Ecdysozoa</taxon>
        <taxon>Nematoda</taxon>
        <taxon>Chromadorea</taxon>
        <taxon>Rhabditida</taxon>
        <taxon>Tylenchina</taxon>
        <taxon>Cephalobomorpha</taxon>
        <taxon>Cephaloboidea</taxon>
        <taxon>Cephalobidae</taxon>
        <taxon>Acrobeloides</taxon>
    </lineage>
</organism>
<feature type="region of interest" description="Disordered" evidence="1">
    <location>
        <begin position="84"/>
        <end position="112"/>
    </location>
</feature>
<keyword evidence="2" id="KW-0812">Transmembrane</keyword>
<keyword evidence="2" id="KW-0472">Membrane</keyword>
<dbReference type="AlphaFoldDB" id="A0A914E550"/>
<evidence type="ECO:0000256" key="1">
    <source>
        <dbReference type="SAM" id="MobiDB-lite"/>
    </source>
</evidence>
<evidence type="ECO:0000313" key="4">
    <source>
        <dbReference type="WBParaSite" id="ACRNAN_scaffold5747.g30179.t1"/>
    </source>
</evidence>
<keyword evidence="3" id="KW-1185">Reference proteome</keyword>